<dbReference type="EMBL" id="OV651816">
    <property type="protein sequence ID" value="CAH1109485.1"/>
    <property type="molecule type" value="Genomic_DNA"/>
</dbReference>
<accession>A0A9P0CZY3</accession>
<dbReference type="OrthoDB" id="6357684at2759"/>
<protein>
    <submittedName>
        <fullName evidence="1">Uncharacterized protein</fullName>
    </submittedName>
</protein>
<sequence>MVKENIPCSIGELGQKLESVKEPFMKHVGHVKHHFHATRLLKENLQEQEIFIHIDFSKNYTAKHSEEVQSMHLGASKKYIILHTGFIYRNQGKPIGFCTIFDNLQHNPPVI</sequence>
<organism evidence="1 2">
    <name type="scientific">Psylliodes chrysocephalus</name>
    <dbReference type="NCBI Taxonomy" id="3402493"/>
    <lineage>
        <taxon>Eukaryota</taxon>
        <taxon>Metazoa</taxon>
        <taxon>Ecdysozoa</taxon>
        <taxon>Arthropoda</taxon>
        <taxon>Hexapoda</taxon>
        <taxon>Insecta</taxon>
        <taxon>Pterygota</taxon>
        <taxon>Neoptera</taxon>
        <taxon>Endopterygota</taxon>
        <taxon>Coleoptera</taxon>
        <taxon>Polyphaga</taxon>
        <taxon>Cucujiformia</taxon>
        <taxon>Chrysomeloidea</taxon>
        <taxon>Chrysomelidae</taxon>
        <taxon>Galerucinae</taxon>
        <taxon>Alticini</taxon>
        <taxon>Psylliodes</taxon>
    </lineage>
</organism>
<keyword evidence="2" id="KW-1185">Reference proteome</keyword>
<dbReference type="Proteomes" id="UP001153636">
    <property type="component" value="Chromosome 4"/>
</dbReference>
<name>A0A9P0CZY3_9CUCU</name>
<evidence type="ECO:0000313" key="1">
    <source>
        <dbReference type="EMBL" id="CAH1109485.1"/>
    </source>
</evidence>
<reference evidence="1" key="1">
    <citation type="submission" date="2022-01" db="EMBL/GenBank/DDBJ databases">
        <authorList>
            <person name="King R."/>
        </authorList>
    </citation>
    <scope>NUCLEOTIDE SEQUENCE</scope>
</reference>
<dbReference type="AlphaFoldDB" id="A0A9P0CZY3"/>
<evidence type="ECO:0000313" key="2">
    <source>
        <dbReference type="Proteomes" id="UP001153636"/>
    </source>
</evidence>
<proteinExistence type="predicted"/>
<gene>
    <name evidence="1" type="ORF">PSYICH_LOCUS10292</name>
</gene>